<evidence type="ECO:0000256" key="1">
    <source>
        <dbReference type="SAM" id="Phobius"/>
    </source>
</evidence>
<evidence type="ECO:0000313" key="3">
    <source>
        <dbReference type="Proteomes" id="UP000033434"/>
    </source>
</evidence>
<feature type="transmembrane region" description="Helical" evidence="1">
    <location>
        <begin position="51"/>
        <end position="71"/>
    </location>
</feature>
<evidence type="ECO:0000313" key="2">
    <source>
        <dbReference type="EMBL" id="KKE80885.1"/>
    </source>
</evidence>
<dbReference type="AlphaFoldDB" id="A0A0F6A3U9"/>
<feature type="transmembrane region" description="Helical" evidence="1">
    <location>
        <begin position="27"/>
        <end position="44"/>
    </location>
</feature>
<gene>
    <name evidence="2" type="ORF">N479_24520</name>
</gene>
<dbReference type="EMBL" id="AUXW01000208">
    <property type="protein sequence ID" value="KKE80885.1"/>
    <property type="molecule type" value="Genomic_DNA"/>
</dbReference>
<dbReference type="PATRIC" id="fig|1129367.4.peg.5333"/>
<dbReference type="Proteomes" id="UP000033434">
    <property type="component" value="Unassembled WGS sequence"/>
</dbReference>
<comment type="caution">
    <text evidence="2">The sequence shown here is derived from an EMBL/GenBank/DDBJ whole genome shotgun (WGS) entry which is preliminary data.</text>
</comment>
<accession>A0A0F6A3U9</accession>
<keyword evidence="1" id="KW-1133">Transmembrane helix</keyword>
<keyword evidence="1" id="KW-0472">Membrane</keyword>
<protein>
    <submittedName>
        <fullName evidence="2">Uncharacterized protein</fullName>
    </submittedName>
</protein>
<feature type="transmembrane region" description="Helical" evidence="1">
    <location>
        <begin position="77"/>
        <end position="94"/>
    </location>
</feature>
<reference evidence="2 3" key="1">
    <citation type="journal article" date="2015" name="BMC Genomics">
        <title>Genome mining reveals unlocked bioactive potential of marine Gram-negative bacteria.</title>
        <authorList>
            <person name="Machado H."/>
            <person name="Sonnenschein E.C."/>
            <person name="Melchiorsen J."/>
            <person name="Gram L."/>
        </authorList>
    </citation>
    <scope>NUCLEOTIDE SEQUENCE [LARGE SCALE GENOMIC DNA]</scope>
    <source>
        <strain evidence="2 3">S4054</strain>
    </source>
</reference>
<organism evidence="2 3">
    <name type="scientific">Pseudoalteromonas luteoviolacea S4054</name>
    <dbReference type="NCBI Taxonomy" id="1129367"/>
    <lineage>
        <taxon>Bacteria</taxon>
        <taxon>Pseudomonadati</taxon>
        <taxon>Pseudomonadota</taxon>
        <taxon>Gammaproteobacteria</taxon>
        <taxon>Alteromonadales</taxon>
        <taxon>Pseudoalteromonadaceae</taxon>
        <taxon>Pseudoalteromonas</taxon>
    </lineage>
</organism>
<name>A0A0F6A3U9_9GAMM</name>
<keyword evidence="1" id="KW-0812">Transmembrane</keyword>
<sequence>MGRLPTVNIHHLLDMIFTRGYSLLSSNRWYLLNTIGCMFYLWLIEDWLTAIVGAPIIGALITLMLNIALFFLGLLSVSFLVLLQAVFTVINTIFHKPTSENRSRFP</sequence>
<proteinExistence type="predicted"/>